<feature type="compositionally biased region" description="Low complexity" evidence="1">
    <location>
        <begin position="316"/>
        <end position="331"/>
    </location>
</feature>
<feature type="region of interest" description="Disordered" evidence="1">
    <location>
        <begin position="416"/>
        <end position="445"/>
    </location>
</feature>
<dbReference type="Proteomes" id="UP001551675">
    <property type="component" value="Unassembled WGS sequence"/>
</dbReference>
<feature type="compositionally biased region" description="Gly residues" evidence="1">
    <location>
        <begin position="103"/>
        <end position="133"/>
    </location>
</feature>
<feature type="compositionally biased region" description="Basic and acidic residues" evidence="1">
    <location>
        <begin position="419"/>
        <end position="428"/>
    </location>
</feature>
<feature type="domain" description="HNH nuclease" evidence="2">
    <location>
        <begin position="188"/>
        <end position="240"/>
    </location>
</feature>
<feature type="region of interest" description="Disordered" evidence="1">
    <location>
        <begin position="71"/>
        <end position="185"/>
    </location>
</feature>
<keyword evidence="3" id="KW-0540">Nuclease</keyword>
<feature type="compositionally biased region" description="Pro residues" evidence="1">
    <location>
        <begin position="431"/>
        <end position="445"/>
    </location>
</feature>
<dbReference type="Pfam" id="PF01844">
    <property type="entry name" value="HNH"/>
    <property type="match status" value="1"/>
</dbReference>
<feature type="region of interest" description="Disordered" evidence="1">
    <location>
        <begin position="285"/>
        <end position="334"/>
    </location>
</feature>
<accession>A0ABV3GS42</accession>
<reference evidence="3 4" key="1">
    <citation type="submission" date="2024-06" db="EMBL/GenBank/DDBJ databases">
        <title>The Natural Products Discovery Center: Release of the First 8490 Sequenced Strains for Exploring Actinobacteria Biosynthetic Diversity.</title>
        <authorList>
            <person name="Kalkreuter E."/>
            <person name="Kautsar S.A."/>
            <person name="Yang D."/>
            <person name="Bader C.D."/>
            <person name="Teijaro C.N."/>
            <person name="Fluegel L."/>
            <person name="Davis C.M."/>
            <person name="Simpson J.R."/>
            <person name="Lauterbach L."/>
            <person name="Steele A.D."/>
            <person name="Gui C."/>
            <person name="Meng S."/>
            <person name="Li G."/>
            <person name="Viehrig K."/>
            <person name="Ye F."/>
            <person name="Su P."/>
            <person name="Kiefer A.F."/>
            <person name="Nichols A."/>
            <person name="Cepeda A.J."/>
            <person name="Yan W."/>
            <person name="Fan B."/>
            <person name="Jiang Y."/>
            <person name="Adhikari A."/>
            <person name="Zheng C.-J."/>
            <person name="Schuster L."/>
            <person name="Cowan T.M."/>
            <person name="Smanski M.J."/>
            <person name="Chevrette M.G."/>
            <person name="De Carvalho L.P.S."/>
            <person name="Shen B."/>
        </authorList>
    </citation>
    <scope>NUCLEOTIDE SEQUENCE [LARGE SCALE GENOMIC DNA]</scope>
    <source>
        <strain evidence="3 4">NPDC050100</strain>
    </source>
</reference>
<protein>
    <submittedName>
        <fullName evidence="3">HNH endonuclease signature motif containing protein</fullName>
    </submittedName>
</protein>
<evidence type="ECO:0000313" key="4">
    <source>
        <dbReference type="Proteomes" id="UP001551675"/>
    </source>
</evidence>
<keyword evidence="4" id="KW-1185">Reference proteome</keyword>
<dbReference type="GO" id="GO:0004519">
    <property type="term" value="F:endonuclease activity"/>
    <property type="evidence" value="ECO:0007669"/>
    <property type="project" value="UniProtKB-KW"/>
</dbReference>
<dbReference type="InterPro" id="IPR002711">
    <property type="entry name" value="HNH"/>
</dbReference>
<dbReference type="RefSeq" id="WP_358141078.1">
    <property type="nucleotide sequence ID" value="NZ_JBFALK010000031.1"/>
</dbReference>
<feature type="compositionally biased region" description="Basic residues" evidence="1">
    <location>
        <begin position="366"/>
        <end position="380"/>
    </location>
</feature>
<evidence type="ECO:0000256" key="1">
    <source>
        <dbReference type="SAM" id="MobiDB-lite"/>
    </source>
</evidence>
<keyword evidence="3" id="KW-0255">Endonuclease</keyword>
<dbReference type="EMBL" id="JBFALK010000031">
    <property type="protein sequence ID" value="MEV0974455.1"/>
    <property type="molecule type" value="Genomic_DNA"/>
</dbReference>
<name>A0ABV3GS42_MICGL</name>
<evidence type="ECO:0000259" key="2">
    <source>
        <dbReference type="SMART" id="SM00507"/>
    </source>
</evidence>
<feature type="compositionally biased region" description="Basic and acidic residues" evidence="1">
    <location>
        <begin position="13"/>
        <end position="22"/>
    </location>
</feature>
<feature type="compositionally biased region" description="Polar residues" evidence="1">
    <location>
        <begin position="285"/>
        <end position="300"/>
    </location>
</feature>
<dbReference type="InterPro" id="IPR003615">
    <property type="entry name" value="HNH_nuc"/>
</dbReference>
<sequence length="445" mass="46991">MTPARTPAAGQEDGDRPGEALRARPTSVRRRGIVELQLPLALLRELHADLYAQGGWAGVIADIMRQYDEVTEKVSIPSDEPAEKSSQPGDDNGHGGDGHGGDGHGGNGHGGNGHGGNGHGGNGHGGNSRGGGADIADPGFEGRAIADFGAGQSAEAGSGGPAADHRQDPATGRDTTARDERRRFPKTRLRRQIEIRDRVCSHPGCRAPATRSEMDHTRQYANGGPTTEHNLAAACAHDHDLRDNGWQVIQTSPGHLTWISRTGHTYPVQPPPIIESLPEPFAPNGWTTRGADTTGIQQAGGSAADTRRRPGCGGQPRADSAGAPAAEPARPLQNRDQHVIAVGGAKGDHLDRVSGRPGAAGDGHSTHRHRTHRHSTHRPNRTGLAVSGYGAGSITDPANDELPFLPTWNYEPAWWEQPVQDRAERAEAETPPVPLSDPADDIPPF</sequence>
<proteinExistence type="predicted"/>
<gene>
    <name evidence="3" type="ORF">AB0I59_38160</name>
</gene>
<keyword evidence="3" id="KW-0378">Hydrolase</keyword>
<dbReference type="Gene3D" id="1.10.30.50">
    <property type="match status" value="1"/>
</dbReference>
<organism evidence="3 4">
    <name type="scientific">Microtetraspora glauca</name>
    <dbReference type="NCBI Taxonomy" id="1996"/>
    <lineage>
        <taxon>Bacteria</taxon>
        <taxon>Bacillati</taxon>
        <taxon>Actinomycetota</taxon>
        <taxon>Actinomycetes</taxon>
        <taxon>Streptosporangiales</taxon>
        <taxon>Streptosporangiaceae</taxon>
        <taxon>Microtetraspora</taxon>
    </lineage>
</organism>
<dbReference type="SMART" id="SM00507">
    <property type="entry name" value="HNHc"/>
    <property type="match status" value="1"/>
</dbReference>
<feature type="region of interest" description="Disordered" evidence="1">
    <location>
        <begin position="346"/>
        <end position="383"/>
    </location>
</feature>
<comment type="caution">
    <text evidence="3">The sequence shown here is derived from an EMBL/GenBank/DDBJ whole genome shotgun (WGS) entry which is preliminary data.</text>
</comment>
<feature type="compositionally biased region" description="Basic and acidic residues" evidence="1">
    <location>
        <begin position="91"/>
        <end position="102"/>
    </location>
</feature>
<feature type="region of interest" description="Disordered" evidence="1">
    <location>
        <begin position="1"/>
        <end position="26"/>
    </location>
</feature>
<evidence type="ECO:0000313" key="3">
    <source>
        <dbReference type="EMBL" id="MEV0974455.1"/>
    </source>
</evidence>
<dbReference type="CDD" id="cd00085">
    <property type="entry name" value="HNHc"/>
    <property type="match status" value="1"/>
</dbReference>